<proteinExistence type="inferred from homology"/>
<feature type="transmembrane region" description="Helical" evidence="7">
    <location>
        <begin position="255"/>
        <end position="275"/>
    </location>
</feature>
<keyword evidence="3" id="KW-0813">Transport</keyword>
<feature type="transmembrane region" description="Helical" evidence="7">
    <location>
        <begin position="395"/>
        <end position="414"/>
    </location>
</feature>
<dbReference type="AlphaFoldDB" id="A0AAD5QAK7"/>
<evidence type="ECO:0000256" key="4">
    <source>
        <dbReference type="ARBA" id="ARBA00022692"/>
    </source>
</evidence>
<keyword evidence="4 7" id="KW-0812">Transmembrane</keyword>
<organism evidence="8 9">
    <name type="scientific">Pythium insidiosum</name>
    <name type="common">Pythiosis disease agent</name>
    <dbReference type="NCBI Taxonomy" id="114742"/>
    <lineage>
        <taxon>Eukaryota</taxon>
        <taxon>Sar</taxon>
        <taxon>Stramenopiles</taxon>
        <taxon>Oomycota</taxon>
        <taxon>Peronosporomycetes</taxon>
        <taxon>Pythiales</taxon>
        <taxon>Pythiaceae</taxon>
        <taxon>Pythium</taxon>
    </lineage>
</organism>
<feature type="transmembrane region" description="Helical" evidence="7">
    <location>
        <begin position="107"/>
        <end position="128"/>
    </location>
</feature>
<comment type="caution">
    <text evidence="8">The sequence shown here is derived from an EMBL/GenBank/DDBJ whole genome shotgun (WGS) entry which is preliminary data.</text>
</comment>
<comment type="similarity">
    <text evidence="2">Belongs to the major facilitator superfamily. Folate-biopterin transporter (TC 2.A.71) family.</text>
</comment>
<feature type="transmembrane region" description="Helical" evidence="7">
    <location>
        <begin position="539"/>
        <end position="562"/>
    </location>
</feature>
<dbReference type="Pfam" id="PF03092">
    <property type="entry name" value="BT1"/>
    <property type="match status" value="1"/>
</dbReference>
<evidence type="ECO:0000256" key="2">
    <source>
        <dbReference type="ARBA" id="ARBA00007015"/>
    </source>
</evidence>
<feature type="transmembrane region" description="Helical" evidence="7">
    <location>
        <begin position="494"/>
        <end position="518"/>
    </location>
</feature>
<sequence>MHPKTKKVTIVECSPGAMPANAADLVESGRLTMSMDQSAHRFVAGDKFFNYQQYGALRSGGEVSLFSKNHCGLLVAAAHSAIVYALIRYCLRPTLMDSLQLKRVENSAVIECLISLPTSFSLFVGLLSDVFPIRGFHRKSYIILGCVVTFIMLGGLTALALTINPTTTDQEGIGDNLIYYMLLIMGTMLGTLISKIATDARVIELSQREPLTSRGHLQINYLIFRAICECLASGVTAYLVHYDRSRKMFHLNVDMAWAFLALAIFSLIPIPFVMFNCVEQTVEQNEGEIIASLAASGISVNEQASLRSAGARTRAFLRMCQQRAVWQIVLFLSLVLATTRFFFGSANSALRALAQLDPNKSLVTSALRFIVNIVVMVGWKIWWSNSDWRRTMLTGLAVLVVAEVFRALMMLYVPSTRSQLFFDALLCVMSVSDGVISIFSFIPATEIAEFGSEGATIGLLQSFRSCLAVAMRTLSEKGMRQVATVHLTAGSSNLSMLCLLLMISYGVHALSFFSVGLLPRQKLDAQQLRVYGGYSKIASGVLMAIFLVFFSFSTIVNLAAMVDMTKGSP</sequence>
<keyword evidence="6 7" id="KW-0472">Membrane</keyword>
<keyword evidence="9" id="KW-1185">Reference proteome</keyword>
<evidence type="ECO:0000256" key="7">
    <source>
        <dbReference type="SAM" id="Phobius"/>
    </source>
</evidence>
<dbReference type="InterPro" id="IPR039309">
    <property type="entry name" value="BT1"/>
</dbReference>
<evidence type="ECO:0000256" key="1">
    <source>
        <dbReference type="ARBA" id="ARBA00004141"/>
    </source>
</evidence>
<evidence type="ECO:0000313" key="9">
    <source>
        <dbReference type="Proteomes" id="UP001209570"/>
    </source>
</evidence>
<feature type="transmembrane region" description="Helical" evidence="7">
    <location>
        <begin position="140"/>
        <end position="165"/>
    </location>
</feature>
<reference evidence="8" key="1">
    <citation type="submission" date="2021-12" db="EMBL/GenBank/DDBJ databases">
        <title>Prjna785345.</title>
        <authorList>
            <person name="Rujirawat T."/>
            <person name="Krajaejun T."/>
        </authorList>
    </citation>
    <scope>NUCLEOTIDE SEQUENCE</scope>
    <source>
        <strain evidence="8">Pi057C3</strain>
    </source>
</reference>
<feature type="transmembrane region" description="Helical" evidence="7">
    <location>
        <begin position="71"/>
        <end position="87"/>
    </location>
</feature>
<evidence type="ECO:0000256" key="3">
    <source>
        <dbReference type="ARBA" id="ARBA00022448"/>
    </source>
</evidence>
<feature type="transmembrane region" description="Helical" evidence="7">
    <location>
        <begin position="219"/>
        <end position="240"/>
    </location>
</feature>
<dbReference type="Proteomes" id="UP001209570">
    <property type="component" value="Unassembled WGS sequence"/>
</dbReference>
<evidence type="ECO:0000256" key="6">
    <source>
        <dbReference type="ARBA" id="ARBA00023136"/>
    </source>
</evidence>
<dbReference type="EMBL" id="JAKCXM010000005">
    <property type="protein sequence ID" value="KAJ0409260.1"/>
    <property type="molecule type" value="Genomic_DNA"/>
</dbReference>
<dbReference type="PANTHER" id="PTHR31585">
    <property type="entry name" value="FOLATE-BIOPTERIN TRANSPORTER 1, CHLOROPLASTIC"/>
    <property type="match status" value="1"/>
</dbReference>
<comment type="subcellular location">
    <subcellularLocation>
        <location evidence="1">Membrane</location>
        <topology evidence="1">Multi-pass membrane protein</topology>
    </subcellularLocation>
</comment>
<dbReference type="PANTHER" id="PTHR31585:SF5">
    <property type="entry name" value="RNA-BINDING S4 DOMAIN-CONTAINING PROTEIN"/>
    <property type="match status" value="1"/>
</dbReference>
<evidence type="ECO:0000256" key="5">
    <source>
        <dbReference type="ARBA" id="ARBA00022989"/>
    </source>
</evidence>
<feature type="transmembrane region" description="Helical" evidence="7">
    <location>
        <begin position="363"/>
        <end position="383"/>
    </location>
</feature>
<gene>
    <name evidence="8" type="ORF">P43SY_006757</name>
</gene>
<dbReference type="SUPFAM" id="SSF103473">
    <property type="entry name" value="MFS general substrate transporter"/>
    <property type="match status" value="1"/>
</dbReference>
<evidence type="ECO:0008006" key="10">
    <source>
        <dbReference type="Google" id="ProtNLM"/>
    </source>
</evidence>
<dbReference type="InterPro" id="IPR036259">
    <property type="entry name" value="MFS_trans_sf"/>
</dbReference>
<feature type="transmembrane region" description="Helical" evidence="7">
    <location>
        <begin position="324"/>
        <end position="343"/>
    </location>
</feature>
<protein>
    <recommendedName>
        <fullName evidence="10">Transmembrane protein</fullName>
    </recommendedName>
</protein>
<name>A0AAD5QAK7_PYTIN</name>
<accession>A0AAD5QAK7</accession>
<keyword evidence="5 7" id="KW-1133">Transmembrane helix</keyword>
<dbReference type="GO" id="GO:0016020">
    <property type="term" value="C:membrane"/>
    <property type="evidence" value="ECO:0007669"/>
    <property type="project" value="UniProtKB-SubCell"/>
</dbReference>
<feature type="transmembrane region" description="Helical" evidence="7">
    <location>
        <begin position="177"/>
        <end position="198"/>
    </location>
</feature>
<evidence type="ECO:0000313" key="8">
    <source>
        <dbReference type="EMBL" id="KAJ0409260.1"/>
    </source>
</evidence>